<name>A0A136LWM4_9BACT</name>
<gene>
    <name evidence="1" type="ORF">TR69_WS6001001347</name>
</gene>
<accession>A0A136LWM4</accession>
<dbReference type="AlphaFoldDB" id="A0A136LWM4"/>
<dbReference type="STRING" id="1617426.TR69_WS6001001347"/>
<evidence type="ECO:0000313" key="2">
    <source>
        <dbReference type="Proteomes" id="UP000070457"/>
    </source>
</evidence>
<protein>
    <submittedName>
        <fullName evidence="1">Uncharacterized protein</fullName>
    </submittedName>
</protein>
<proteinExistence type="predicted"/>
<organism evidence="1 2">
    <name type="scientific">candidate division WS6 bacterium OLB20</name>
    <dbReference type="NCBI Taxonomy" id="1617426"/>
    <lineage>
        <taxon>Bacteria</taxon>
        <taxon>Candidatus Dojkabacteria</taxon>
    </lineage>
</organism>
<comment type="caution">
    <text evidence="1">The sequence shown here is derived from an EMBL/GenBank/DDBJ whole genome shotgun (WGS) entry which is preliminary data.</text>
</comment>
<evidence type="ECO:0000313" key="1">
    <source>
        <dbReference type="EMBL" id="KXK26053.1"/>
    </source>
</evidence>
<dbReference type="Proteomes" id="UP000070457">
    <property type="component" value="Unassembled WGS sequence"/>
</dbReference>
<dbReference type="EMBL" id="JYNZ01000005">
    <property type="protein sequence ID" value="KXK26053.1"/>
    <property type="molecule type" value="Genomic_DNA"/>
</dbReference>
<sequence length="72" mass="8009">MTELQPQHEKPQQEGRLSAMISVAGQVLKRGFHAVTENIAHSSYYAAAQVRTYPEQAGQIVENWLDSVNQAV</sequence>
<reference evidence="1 2" key="1">
    <citation type="submission" date="2015-02" db="EMBL/GenBank/DDBJ databases">
        <title>Improved understanding of the partial-nitritation anammox process through 23 genomes representing the majority of the microbial community.</title>
        <authorList>
            <person name="Speth D.R."/>
            <person name="In T Zandt M."/>
            <person name="Guerrero Cruz S."/>
            <person name="Jetten M.S."/>
            <person name="Dutilh B.E."/>
        </authorList>
    </citation>
    <scope>NUCLEOTIDE SEQUENCE [LARGE SCALE GENOMIC DNA]</scope>
    <source>
        <strain evidence="1">OLB20</strain>
    </source>
</reference>